<feature type="compositionally biased region" description="Basic and acidic residues" evidence="1">
    <location>
        <begin position="336"/>
        <end position="357"/>
    </location>
</feature>
<evidence type="ECO:0000313" key="2">
    <source>
        <dbReference type="EMBL" id="KEZ43729.1"/>
    </source>
</evidence>
<feature type="region of interest" description="Disordered" evidence="1">
    <location>
        <begin position="331"/>
        <end position="369"/>
    </location>
</feature>
<sequence length="453" mass="49479">METMLPEPTITFTIPSYRDATVLSCRVYHPSSLSGGPTARVWGRHAAVFAHPYAPLGGCADDHVVDVVAGTMLRRGYLVGTFNFRGAGDSGGRTSWTAKAERADYISVAAFMVYYVHYLDPFKGEHEGIPPPAQKEPPVFIMGGYSYGSMITMQLPPLVEMLRPFVAPELGTAAAEIRLRAEHLAEHQNAILASVREAWGHGSRLRSPGLRVGGTESGEVRGSIEGRRSLILEAEERIRKSFGDVVAKTKRARKSVDGAVRGKKVDGDEGVVVEEEEEGEQRRGHACLEEATDLVMPRVAYVLVSPLQGVISHLASMSILPTHLPSLPKLRNPFVRKREDDKNPEPDNSKKLPHPDSDANSSTPDSPADTDLAELKLVRNPTLAAFGDRDVFVAANKLRVWAKRLQEVPGSRFHAVEVSSAGHFWVEDRVLGKLAGLVDGFTGGLIEEGERKR</sequence>
<accession>A0A084G8R7</accession>
<dbReference type="KEGG" id="sapo:SAPIO_CDS4358"/>
<reference evidence="2 3" key="1">
    <citation type="journal article" date="2014" name="Genome Announc.">
        <title>Draft genome sequence of the pathogenic fungus Scedosporium apiospermum.</title>
        <authorList>
            <person name="Vandeputte P."/>
            <person name="Ghamrawi S."/>
            <person name="Rechenmann M."/>
            <person name="Iltis A."/>
            <person name="Giraud S."/>
            <person name="Fleury M."/>
            <person name="Thornton C."/>
            <person name="Delhaes L."/>
            <person name="Meyer W."/>
            <person name="Papon N."/>
            <person name="Bouchara J.P."/>
        </authorList>
    </citation>
    <scope>NUCLEOTIDE SEQUENCE [LARGE SCALE GENOMIC DNA]</scope>
    <source>
        <strain evidence="2 3">IHEM 14462</strain>
    </source>
</reference>
<evidence type="ECO:0000256" key="1">
    <source>
        <dbReference type="SAM" id="MobiDB-lite"/>
    </source>
</evidence>
<organism evidence="2 3">
    <name type="scientific">Pseudallescheria apiosperma</name>
    <name type="common">Scedosporium apiospermum</name>
    <dbReference type="NCBI Taxonomy" id="563466"/>
    <lineage>
        <taxon>Eukaryota</taxon>
        <taxon>Fungi</taxon>
        <taxon>Dikarya</taxon>
        <taxon>Ascomycota</taxon>
        <taxon>Pezizomycotina</taxon>
        <taxon>Sordariomycetes</taxon>
        <taxon>Hypocreomycetidae</taxon>
        <taxon>Microascales</taxon>
        <taxon>Microascaceae</taxon>
        <taxon>Scedosporium</taxon>
    </lineage>
</organism>
<dbReference type="OMA" id="PRPAYLM"/>
<dbReference type="SUPFAM" id="SSF53474">
    <property type="entry name" value="alpha/beta-Hydrolases"/>
    <property type="match status" value="1"/>
</dbReference>
<comment type="caution">
    <text evidence="2">The sequence shown here is derived from an EMBL/GenBank/DDBJ whole genome shotgun (WGS) entry which is preliminary data.</text>
</comment>
<dbReference type="HOGENOM" id="CLU_035149_0_0_1"/>
<gene>
    <name evidence="2" type="ORF">SAPIO_CDS4358</name>
</gene>
<dbReference type="PANTHER" id="PTHR42103">
    <property type="entry name" value="ALPHA/BETA-HYDROLASES SUPERFAMILY PROTEIN"/>
    <property type="match status" value="1"/>
</dbReference>
<dbReference type="VEuPathDB" id="FungiDB:SAPIO_CDS4358"/>
<dbReference type="Proteomes" id="UP000028545">
    <property type="component" value="Unassembled WGS sequence"/>
</dbReference>
<dbReference type="Gene3D" id="3.40.50.1820">
    <property type="entry name" value="alpha/beta hydrolase"/>
    <property type="match status" value="2"/>
</dbReference>
<evidence type="ECO:0000313" key="3">
    <source>
        <dbReference type="Proteomes" id="UP000028545"/>
    </source>
</evidence>
<dbReference type="AlphaFoldDB" id="A0A084G8R7"/>
<dbReference type="GeneID" id="27723430"/>
<dbReference type="PANTHER" id="PTHR42103:SF2">
    <property type="entry name" value="AB HYDROLASE-1 DOMAIN-CONTAINING PROTEIN"/>
    <property type="match status" value="1"/>
</dbReference>
<dbReference type="InterPro" id="IPR029058">
    <property type="entry name" value="AB_hydrolase_fold"/>
</dbReference>
<proteinExistence type="predicted"/>
<dbReference type="OrthoDB" id="10260961at2759"/>
<protein>
    <submittedName>
        <fullName evidence="2">Putative Acid phosphatase</fullName>
    </submittedName>
</protein>
<dbReference type="EMBL" id="JOWA01000091">
    <property type="protein sequence ID" value="KEZ43729.1"/>
    <property type="molecule type" value="Genomic_DNA"/>
</dbReference>
<name>A0A084G8R7_PSEDA</name>
<dbReference type="RefSeq" id="XP_016643528.1">
    <property type="nucleotide sequence ID" value="XM_016786926.1"/>
</dbReference>
<keyword evidence="3" id="KW-1185">Reference proteome</keyword>